<name>A0ABV0PZ18_9TELE</name>
<organism evidence="1 2">
    <name type="scientific">Goodea atripinnis</name>
    <dbReference type="NCBI Taxonomy" id="208336"/>
    <lineage>
        <taxon>Eukaryota</taxon>
        <taxon>Metazoa</taxon>
        <taxon>Chordata</taxon>
        <taxon>Craniata</taxon>
        <taxon>Vertebrata</taxon>
        <taxon>Euteleostomi</taxon>
        <taxon>Actinopterygii</taxon>
        <taxon>Neopterygii</taxon>
        <taxon>Teleostei</taxon>
        <taxon>Neoteleostei</taxon>
        <taxon>Acanthomorphata</taxon>
        <taxon>Ovalentaria</taxon>
        <taxon>Atherinomorphae</taxon>
        <taxon>Cyprinodontiformes</taxon>
        <taxon>Goodeidae</taxon>
        <taxon>Goodea</taxon>
    </lineage>
</organism>
<evidence type="ECO:0000313" key="1">
    <source>
        <dbReference type="EMBL" id="MEQ2188741.1"/>
    </source>
</evidence>
<dbReference type="Proteomes" id="UP001476798">
    <property type="component" value="Unassembled WGS sequence"/>
</dbReference>
<sequence>MIEVRYGVKLNVIMQSGFNPTPLSICVTSFPCLQNEHTLDTGTGPFTTLWVFTAGINRTAAFGVVFVHQETTQHITTSDQRTLTVRGILRPCLTVFFMTTASQLPSAP</sequence>
<evidence type="ECO:0000313" key="2">
    <source>
        <dbReference type="Proteomes" id="UP001476798"/>
    </source>
</evidence>
<proteinExistence type="predicted"/>
<dbReference type="EMBL" id="JAHRIO010091482">
    <property type="protein sequence ID" value="MEQ2188741.1"/>
    <property type="molecule type" value="Genomic_DNA"/>
</dbReference>
<protein>
    <submittedName>
        <fullName evidence="1">Uncharacterized protein</fullName>
    </submittedName>
</protein>
<comment type="caution">
    <text evidence="1">The sequence shown here is derived from an EMBL/GenBank/DDBJ whole genome shotgun (WGS) entry which is preliminary data.</text>
</comment>
<gene>
    <name evidence="1" type="ORF">GOODEAATRI_018119</name>
</gene>
<accession>A0ABV0PZ18</accession>
<keyword evidence="2" id="KW-1185">Reference proteome</keyword>
<reference evidence="1 2" key="1">
    <citation type="submission" date="2021-06" db="EMBL/GenBank/DDBJ databases">
        <authorList>
            <person name="Palmer J.M."/>
        </authorList>
    </citation>
    <scope>NUCLEOTIDE SEQUENCE [LARGE SCALE GENOMIC DNA]</scope>
    <source>
        <strain evidence="1 2">GA_2019</strain>
        <tissue evidence="1">Muscle</tissue>
    </source>
</reference>